<feature type="transmembrane region" description="Helical" evidence="10">
    <location>
        <begin position="66"/>
        <end position="85"/>
    </location>
</feature>
<dbReference type="PRINTS" id="PR00245">
    <property type="entry name" value="OLFACTORYR"/>
</dbReference>
<dbReference type="GO" id="GO:0004930">
    <property type="term" value="F:G protein-coupled receptor activity"/>
    <property type="evidence" value="ECO:0007669"/>
    <property type="project" value="UniProtKB-KW"/>
</dbReference>
<dbReference type="GO" id="GO:0005886">
    <property type="term" value="C:plasma membrane"/>
    <property type="evidence" value="ECO:0007669"/>
    <property type="project" value="UniProtKB-SubCell"/>
</dbReference>
<reference evidence="12" key="2">
    <citation type="submission" date="2025-08" db="UniProtKB">
        <authorList>
            <consortium name="Ensembl"/>
        </authorList>
    </citation>
    <scope>IDENTIFICATION</scope>
</reference>
<feature type="domain" description="G-protein coupled receptors family 1 profile" evidence="11">
    <location>
        <begin position="47"/>
        <end position="296"/>
    </location>
</feature>
<dbReference type="CDD" id="cd15232">
    <property type="entry name" value="7tmA_OR13-like"/>
    <property type="match status" value="1"/>
</dbReference>
<evidence type="ECO:0000313" key="12">
    <source>
        <dbReference type="Ensembl" id="ENSSHAP00000039220.1"/>
    </source>
</evidence>
<dbReference type="Proteomes" id="UP000007648">
    <property type="component" value="Unassembled WGS sequence"/>
</dbReference>
<keyword evidence="3 10" id="KW-0812">Transmembrane</keyword>
<evidence type="ECO:0000313" key="13">
    <source>
        <dbReference type="Proteomes" id="UP000007648"/>
    </source>
</evidence>
<keyword evidence="9" id="KW-0807">Transducer</keyword>
<dbReference type="FunCoup" id="A0A7N4PL12">
    <property type="interactions" value="460"/>
</dbReference>
<keyword evidence="4" id="KW-0552">Olfaction</keyword>
<feature type="transmembrane region" description="Helical" evidence="10">
    <location>
        <begin position="31"/>
        <end position="54"/>
    </location>
</feature>
<dbReference type="AlphaFoldDB" id="A0A7N4PL12"/>
<evidence type="ECO:0000256" key="5">
    <source>
        <dbReference type="ARBA" id="ARBA00022989"/>
    </source>
</evidence>
<evidence type="ECO:0000256" key="1">
    <source>
        <dbReference type="ARBA" id="ARBA00004651"/>
    </source>
</evidence>
<protein>
    <recommendedName>
        <fullName evidence="11">G-protein coupled receptors family 1 profile domain-containing protein</fullName>
    </recommendedName>
</protein>
<keyword evidence="13" id="KW-1185">Reference proteome</keyword>
<dbReference type="OMA" id="IMCTTSV"/>
<evidence type="ECO:0000256" key="10">
    <source>
        <dbReference type="SAM" id="Phobius"/>
    </source>
</evidence>
<dbReference type="Pfam" id="PF13853">
    <property type="entry name" value="7tm_4"/>
    <property type="match status" value="1"/>
</dbReference>
<dbReference type="PROSITE" id="PS50262">
    <property type="entry name" value="G_PROTEIN_RECEP_F1_2"/>
    <property type="match status" value="1"/>
</dbReference>
<organism evidence="12 13">
    <name type="scientific">Sarcophilus harrisii</name>
    <name type="common">Tasmanian devil</name>
    <name type="synonym">Sarcophilus laniarius</name>
    <dbReference type="NCBI Taxonomy" id="9305"/>
    <lineage>
        <taxon>Eukaryota</taxon>
        <taxon>Metazoa</taxon>
        <taxon>Chordata</taxon>
        <taxon>Craniata</taxon>
        <taxon>Vertebrata</taxon>
        <taxon>Euteleostomi</taxon>
        <taxon>Mammalia</taxon>
        <taxon>Metatheria</taxon>
        <taxon>Dasyuromorphia</taxon>
        <taxon>Dasyuridae</taxon>
        <taxon>Sarcophilus</taxon>
    </lineage>
</organism>
<feature type="transmembrane region" description="Helical" evidence="10">
    <location>
        <begin position="146"/>
        <end position="164"/>
    </location>
</feature>
<evidence type="ECO:0000256" key="2">
    <source>
        <dbReference type="ARBA" id="ARBA00022475"/>
    </source>
</evidence>
<name>A0A7N4PL12_SARHA</name>
<evidence type="ECO:0000256" key="3">
    <source>
        <dbReference type="ARBA" id="ARBA00022692"/>
    </source>
</evidence>
<dbReference type="Ensembl" id="ENSSHAT00000033654.1">
    <property type="protein sequence ID" value="ENSSHAP00000039220.1"/>
    <property type="gene ID" value="ENSSHAG00000028093.1"/>
</dbReference>
<accession>A0A7N4PL12</accession>
<dbReference type="SUPFAM" id="SSF81321">
    <property type="entry name" value="Family A G protein-coupled receptor-like"/>
    <property type="match status" value="1"/>
</dbReference>
<keyword evidence="6" id="KW-0297">G-protein coupled receptor</keyword>
<comment type="subcellular location">
    <subcellularLocation>
        <location evidence="1">Cell membrane</location>
        <topology evidence="1">Multi-pass membrane protein</topology>
    </subcellularLocation>
</comment>
<dbReference type="InterPro" id="IPR017452">
    <property type="entry name" value="GPCR_Rhodpsn_7TM"/>
</dbReference>
<keyword evidence="2" id="KW-1003">Cell membrane</keyword>
<evidence type="ECO:0000259" key="11">
    <source>
        <dbReference type="PROSITE" id="PS50262"/>
    </source>
</evidence>
<gene>
    <name evidence="12" type="primary">LOC100917793</name>
</gene>
<keyword evidence="8" id="KW-0675">Receptor</keyword>
<dbReference type="PRINTS" id="PR00237">
    <property type="entry name" value="GPCRRHODOPSN"/>
</dbReference>
<feature type="transmembrane region" description="Helical" evidence="10">
    <location>
        <begin position="244"/>
        <end position="266"/>
    </location>
</feature>
<dbReference type="InParanoid" id="A0A7N4PL12"/>
<dbReference type="InterPro" id="IPR050516">
    <property type="entry name" value="Olfactory_GPCR"/>
</dbReference>
<evidence type="ECO:0000256" key="9">
    <source>
        <dbReference type="ARBA" id="ARBA00023224"/>
    </source>
</evidence>
<dbReference type="GO" id="GO:0004984">
    <property type="term" value="F:olfactory receptor activity"/>
    <property type="evidence" value="ECO:0007669"/>
    <property type="project" value="InterPro"/>
</dbReference>
<feature type="transmembrane region" description="Helical" evidence="10">
    <location>
        <begin position="210"/>
        <end position="232"/>
    </location>
</feature>
<dbReference type="FunFam" id="1.20.1070.10:FF:000015">
    <property type="entry name" value="Olfactory receptor"/>
    <property type="match status" value="1"/>
</dbReference>
<dbReference type="GeneTree" id="ENSGT01140000282524"/>
<reference evidence="12" key="3">
    <citation type="submission" date="2025-09" db="UniProtKB">
        <authorList>
            <consortium name="Ensembl"/>
        </authorList>
    </citation>
    <scope>IDENTIFICATION</scope>
</reference>
<feature type="transmembrane region" description="Helical" evidence="10">
    <location>
        <begin position="278"/>
        <end position="298"/>
    </location>
</feature>
<evidence type="ECO:0000256" key="4">
    <source>
        <dbReference type="ARBA" id="ARBA00022725"/>
    </source>
</evidence>
<dbReference type="Gene3D" id="1.20.1070.10">
    <property type="entry name" value="Rhodopsin 7-helix transmembrane proteins"/>
    <property type="match status" value="1"/>
</dbReference>
<evidence type="ECO:0000256" key="6">
    <source>
        <dbReference type="ARBA" id="ARBA00023040"/>
    </source>
</evidence>
<dbReference type="PANTHER" id="PTHR26452">
    <property type="entry name" value="OLFACTORY RECEPTOR"/>
    <property type="match status" value="1"/>
</dbReference>
<dbReference type="InterPro" id="IPR000725">
    <property type="entry name" value="Olfact_rcpt"/>
</dbReference>
<evidence type="ECO:0000256" key="8">
    <source>
        <dbReference type="ARBA" id="ARBA00023170"/>
    </source>
</evidence>
<dbReference type="InterPro" id="IPR000276">
    <property type="entry name" value="GPCR_Rhodpsn"/>
</dbReference>
<proteinExistence type="predicted"/>
<keyword evidence="4" id="KW-0716">Sensory transduction</keyword>
<evidence type="ECO:0000256" key="7">
    <source>
        <dbReference type="ARBA" id="ARBA00023136"/>
    </source>
</evidence>
<reference evidence="12 13" key="1">
    <citation type="journal article" date="2011" name="Proc. Natl. Acad. Sci. U.S.A.">
        <title>Genetic diversity and population structure of the endangered marsupial Sarcophilus harrisii (Tasmanian devil).</title>
        <authorList>
            <person name="Miller W."/>
            <person name="Hayes V.M."/>
            <person name="Ratan A."/>
            <person name="Petersen D.C."/>
            <person name="Wittekindt N.E."/>
            <person name="Miller J."/>
            <person name="Walenz B."/>
            <person name="Knight J."/>
            <person name="Qi J."/>
            <person name="Zhao F."/>
            <person name="Wang Q."/>
            <person name="Bedoya-Reina O.C."/>
            <person name="Katiyar N."/>
            <person name="Tomsho L.P."/>
            <person name="Kasson L.M."/>
            <person name="Hardie R.A."/>
            <person name="Woodbridge P."/>
            <person name="Tindall E.A."/>
            <person name="Bertelsen M.F."/>
            <person name="Dixon D."/>
            <person name="Pyecroft S."/>
            <person name="Helgen K.M."/>
            <person name="Lesk A.M."/>
            <person name="Pringle T.H."/>
            <person name="Patterson N."/>
            <person name="Zhang Y."/>
            <person name="Kreiss A."/>
            <person name="Woods G.M."/>
            <person name="Jones M.E."/>
            <person name="Schuster S.C."/>
        </authorList>
    </citation>
    <scope>NUCLEOTIDE SEQUENCE [LARGE SCALE GENOMIC DNA]</scope>
</reference>
<keyword evidence="7 10" id="KW-0472">Membrane</keyword>
<feature type="transmembrane region" description="Helical" evidence="10">
    <location>
        <begin position="105"/>
        <end position="126"/>
    </location>
</feature>
<dbReference type="SMART" id="SM01381">
    <property type="entry name" value="7TM_GPCR_Srsx"/>
    <property type="match status" value="1"/>
</dbReference>
<sequence length="315" mass="35708">KYTLNRMLLNNWTQVTEFILQGFSDTFPLRILLFSTFFSLYTAALTGNTMIIVLVIRSSTLHTPMYFFLVNLSILDIMCTTSVLPKVLENLFSGKKTISYGGCMAQVWFLSWSVCGELLLFTVMAYDRYVAICHPLHYSTMMSKKICVLLAFGVWSITGLNISINTGLIFRLSFCGPNVVDQFFCEIPPVLLLSCTSTYLNNIVTVFTDVFFSFLNFVPTIVSYGFIISSILKIQTREGKKRAFSTCSSHLIVVTMYYCTVFYAYISPISSYSPESGKLVAVLYTAVSPTLNPLIYTLRNKDVREALRKVLLFRK</sequence>
<keyword evidence="5 10" id="KW-1133">Transmembrane helix</keyword>